<keyword evidence="3" id="KW-1185">Reference proteome</keyword>
<evidence type="ECO:0000259" key="1">
    <source>
        <dbReference type="Pfam" id="PF07883"/>
    </source>
</evidence>
<dbReference type="Pfam" id="PF07883">
    <property type="entry name" value="Cupin_2"/>
    <property type="match status" value="1"/>
</dbReference>
<dbReference type="InterPro" id="IPR013096">
    <property type="entry name" value="Cupin_2"/>
</dbReference>
<dbReference type="PANTHER" id="PTHR40112:SF1">
    <property type="entry name" value="H2HPP ISOMERASE"/>
    <property type="match status" value="1"/>
</dbReference>
<feature type="domain" description="Cupin type-2" evidence="1">
    <location>
        <begin position="31"/>
        <end position="92"/>
    </location>
</feature>
<dbReference type="InterPro" id="IPR011051">
    <property type="entry name" value="RmlC_Cupin_sf"/>
</dbReference>
<accession>A0ABT3B078</accession>
<sequence length="230" mass="25640">MSTFFPVPQTIKPRSDLELTLFQCQEIVIQLAEIMPKAIFEPHQHPESQMGMIFNGCVEINVDGKKAILEPFQQVYVAAANIPHGSVILSEETILGVEIKYLIKSQLNEHIDEPILNLKPTIDKTTGFPCKFGACSWFQIAILEIPANEKLPRYTTTTEEIGIILNEQIMMKVGEEEKLLEYGSIYYAPAGVSHSGYSTSDKTISLIKVSLPSYSNMVDRGGLEAVSKEM</sequence>
<dbReference type="PANTHER" id="PTHR40112">
    <property type="entry name" value="H2HPP ISOMERASE"/>
    <property type="match status" value="1"/>
</dbReference>
<dbReference type="Gene3D" id="2.60.120.10">
    <property type="entry name" value="Jelly Rolls"/>
    <property type="match status" value="2"/>
</dbReference>
<name>A0ABT3B078_9CYAN</name>
<dbReference type="RefSeq" id="WP_263746362.1">
    <property type="nucleotide sequence ID" value="NZ_JAOWRF010000216.1"/>
</dbReference>
<evidence type="ECO:0000313" key="2">
    <source>
        <dbReference type="EMBL" id="MCV3214786.1"/>
    </source>
</evidence>
<dbReference type="InterPro" id="IPR052535">
    <property type="entry name" value="Bacilysin_H2HPP_isomerase"/>
</dbReference>
<organism evidence="2 3">
    <name type="scientific">Plectonema radiosum NIES-515</name>
    <dbReference type="NCBI Taxonomy" id="2986073"/>
    <lineage>
        <taxon>Bacteria</taxon>
        <taxon>Bacillati</taxon>
        <taxon>Cyanobacteriota</taxon>
        <taxon>Cyanophyceae</taxon>
        <taxon>Oscillatoriophycideae</taxon>
        <taxon>Oscillatoriales</taxon>
        <taxon>Microcoleaceae</taxon>
        <taxon>Plectonema</taxon>
    </lineage>
</organism>
<evidence type="ECO:0000313" key="3">
    <source>
        <dbReference type="Proteomes" id="UP001526143"/>
    </source>
</evidence>
<reference evidence="2 3" key="1">
    <citation type="submission" date="2022-10" db="EMBL/GenBank/DDBJ databases">
        <title>Identification of biosynthetic pathway for the production of the potent trypsin inhibitor radiosumin.</title>
        <authorList>
            <person name="Fewer D.P."/>
            <person name="Delbaje E."/>
            <person name="Ouyang X."/>
            <person name="Agostino P.D."/>
            <person name="Wahlsten M."/>
            <person name="Jokela J."/>
            <person name="Permi P."/>
            <person name="Haapaniemi E."/>
            <person name="Koistinen H."/>
        </authorList>
    </citation>
    <scope>NUCLEOTIDE SEQUENCE [LARGE SCALE GENOMIC DNA]</scope>
    <source>
        <strain evidence="2 3">NIES-515</strain>
    </source>
</reference>
<dbReference type="SUPFAM" id="SSF51182">
    <property type="entry name" value="RmlC-like cupins"/>
    <property type="match status" value="1"/>
</dbReference>
<dbReference type="InterPro" id="IPR014710">
    <property type="entry name" value="RmlC-like_jellyroll"/>
</dbReference>
<dbReference type="CDD" id="cd20307">
    <property type="entry name" value="cupin_BacB_N"/>
    <property type="match status" value="1"/>
</dbReference>
<comment type="caution">
    <text evidence="2">The sequence shown here is derived from an EMBL/GenBank/DDBJ whole genome shotgun (WGS) entry which is preliminary data.</text>
</comment>
<protein>
    <submittedName>
        <fullName evidence="2">Cupin domain-containing protein</fullName>
    </submittedName>
</protein>
<dbReference type="EMBL" id="JAOWRF010000216">
    <property type="protein sequence ID" value="MCV3214786.1"/>
    <property type="molecule type" value="Genomic_DNA"/>
</dbReference>
<dbReference type="Proteomes" id="UP001526143">
    <property type="component" value="Unassembled WGS sequence"/>
</dbReference>
<proteinExistence type="predicted"/>
<gene>
    <name evidence="2" type="ORF">OGM63_14880</name>
</gene>